<dbReference type="PANTHER" id="PTHR12961:SF0">
    <property type="entry name" value="CONSERVED OLIGOMERIC GOLGI COMPLEX SUBUNIT 2"/>
    <property type="match status" value="1"/>
</dbReference>
<evidence type="ECO:0000256" key="7">
    <source>
        <dbReference type="ARBA" id="ARBA00023136"/>
    </source>
</evidence>
<dbReference type="InterPro" id="IPR024602">
    <property type="entry name" value="COG_su2_N"/>
</dbReference>
<dbReference type="OrthoDB" id="332281at2759"/>
<evidence type="ECO:0000313" key="12">
    <source>
        <dbReference type="EMBL" id="EIE19596.1"/>
    </source>
</evidence>
<evidence type="ECO:0000256" key="2">
    <source>
        <dbReference type="ARBA" id="ARBA00007603"/>
    </source>
</evidence>
<evidence type="ECO:0000256" key="8">
    <source>
        <dbReference type="ARBA" id="ARBA00031344"/>
    </source>
</evidence>
<dbReference type="GO" id="GO:0006891">
    <property type="term" value="P:intra-Golgi vesicle-mediated transport"/>
    <property type="evidence" value="ECO:0007669"/>
    <property type="project" value="TreeGrafter"/>
</dbReference>
<evidence type="ECO:0000256" key="1">
    <source>
        <dbReference type="ARBA" id="ARBA00004395"/>
    </source>
</evidence>
<dbReference type="Proteomes" id="UP000007264">
    <property type="component" value="Unassembled WGS sequence"/>
</dbReference>
<feature type="compositionally biased region" description="Low complexity" evidence="9">
    <location>
        <begin position="503"/>
        <end position="520"/>
    </location>
</feature>
<dbReference type="RefSeq" id="XP_005644140.1">
    <property type="nucleotide sequence ID" value="XM_005644083.1"/>
</dbReference>
<dbReference type="GO" id="GO:0015031">
    <property type="term" value="P:protein transport"/>
    <property type="evidence" value="ECO:0007669"/>
    <property type="project" value="UniProtKB-KW"/>
</dbReference>
<feature type="domain" description="Conserved oligomeric Golgi complex subunit 2 N-terminal" evidence="10">
    <location>
        <begin position="26"/>
        <end position="98"/>
    </location>
</feature>
<dbReference type="GO" id="GO:0000139">
    <property type="term" value="C:Golgi membrane"/>
    <property type="evidence" value="ECO:0007669"/>
    <property type="project" value="UniProtKB-SubCell"/>
</dbReference>
<feature type="region of interest" description="Disordered" evidence="9">
    <location>
        <begin position="502"/>
        <end position="522"/>
    </location>
</feature>
<dbReference type="GeneID" id="17037568"/>
<comment type="similarity">
    <text evidence="2">Belongs to the COG2 family.</text>
</comment>
<dbReference type="KEGG" id="csl:COCSUDRAFT_48790"/>
<dbReference type="Pfam" id="PF06148">
    <property type="entry name" value="COG2_N"/>
    <property type="match status" value="1"/>
</dbReference>
<name>I0YMH7_COCSC</name>
<evidence type="ECO:0000256" key="4">
    <source>
        <dbReference type="ARBA" id="ARBA00022448"/>
    </source>
</evidence>
<dbReference type="eggNOG" id="KOG2307">
    <property type="taxonomic scope" value="Eukaryota"/>
</dbReference>
<dbReference type="GO" id="GO:0007030">
    <property type="term" value="P:Golgi organization"/>
    <property type="evidence" value="ECO:0007669"/>
    <property type="project" value="InterPro"/>
</dbReference>
<feature type="domain" description="COG complex component COG2 C-terminal" evidence="11">
    <location>
        <begin position="397"/>
        <end position="715"/>
    </location>
</feature>
<comment type="caution">
    <text evidence="12">The sequence shown here is derived from an EMBL/GenBank/DDBJ whole genome shotgun (WGS) entry which is preliminary data.</text>
</comment>
<evidence type="ECO:0000256" key="9">
    <source>
        <dbReference type="SAM" id="MobiDB-lite"/>
    </source>
</evidence>
<dbReference type="GO" id="GO:0017119">
    <property type="term" value="C:Golgi transport complex"/>
    <property type="evidence" value="ECO:0007669"/>
    <property type="project" value="TreeGrafter"/>
</dbReference>
<accession>I0YMH7</accession>
<evidence type="ECO:0000313" key="13">
    <source>
        <dbReference type="Proteomes" id="UP000007264"/>
    </source>
</evidence>
<evidence type="ECO:0000256" key="3">
    <source>
        <dbReference type="ARBA" id="ARBA00020977"/>
    </source>
</evidence>
<reference evidence="12 13" key="1">
    <citation type="journal article" date="2012" name="Genome Biol.">
        <title>The genome of the polar eukaryotic microalga coccomyxa subellipsoidea reveals traits of cold adaptation.</title>
        <authorList>
            <person name="Blanc G."/>
            <person name="Agarkova I."/>
            <person name="Grimwood J."/>
            <person name="Kuo A."/>
            <person name="Brueggeman A."/>
            <person name="Dunigan D."/>
            <person name="Gurnon J."/>
            <person name="Ladunga I."/>
            <person name="Lindquist E."/>
            <person name="Lucas S."/>
            <person name="Pangilinan J."/>
            <person name="Proschold T."/>
            <person name="Salamov A."/>
            <person name="Schmutz J."/>
            <person name="Weeks D."/>
            <person name="Yamada T."/>
            <person name="Claverie J.M."/>
            <person name="Grigoriev I."/>
            <person name="Van Etten J."/>
            <person name="Lomsadze A."/>
            <person name="Borodovsky M."/>
        </authorList>
    </citation>
    <scope>NUCLEOTIDE SEQUENCE [LARGE SCALE GENOMIC DNA]</scope>
    <source>
        <strain evidence="12 13">C-169</strain>
    </source>
</reference>
<organism evidence="12 13">
    <name type="scientific">Coccomyxa subellipsoidea (strain C-169)</name>
    <name type="common">Green microalga</name>
    <dbReference type="NCBI Taxonomy" id="574566"/>
    <lineage>
        <taxon>Eukaryota</taxon>
        <taxon>Viridiplantae</taxon>
        <taxon>Chlorophyta</taxon>
        <taxon>core chlorophytes</taxon>
        <taxon>Trebouxiophyceae</taxon>
        <taxon>Trebouxiophyceae incertae sedis</taxon>
        <taxon>Coccomyxaceae</taxon>
        <taxon>Coccomyxa</taxon>
        <taxon>Coccomyxa subellipsoidea</taxon>
    </lineage>
</organism>
<dbReference type="STRING" id="574566.I0YMH7"/>
<keyword evidence="5" id="KW-0653">Protein transport</keyword>
<dbReference type="InterPro" id="IPR009316">
    <property type="entry name" value="COG2"/>
</dbReference>
<dbReference type="AlphaFoldDB" id="I0YMH7"/>
<dbReference type="PANTHER" id="PTHR12961">
    <property type="entry name" value="CONSERVED OLIGOMERIC GOLGI COMPLEX COMPONENT 2"/>
    <property type="match status" value="1"/>
</dbReference>
<gene>
    <name evidence="12" type="ORF">COCSUDRAFT_48790</name>
</gene>
<evidence type="ECO:0000259" key="11">
    <source>
        <dbReference type="Pfam" id="PF12022"/>
    </source>
</evidence>
<evidence type="ECO:0000259" key="10">
    <source>
        <dbReference type="Pfam" id="PF06148"/>
    </source>
</evidence>
<evidence type="ECO:0000256" key="6">
    <source>
        <dbReference type="ARBA" id="ARBA00023034"/>
    </source>
</evidence>
<protein>
    <recommendedName>
        <fullName evidence="3">Conserved oligomeric Golgi complex subunit 2</fullName>
    </recommendedName>
    <alternativeName>
        <fullName evidence="8">Component of oligomeric Golgi complex 2</fullName>
    </alternativeName>
</protein>
<keyword evidence="13" id="KW-1185">Reference proteome</keyword>
<keyword evidence="7" id="KW-0472">Membrane</keyword>
<dbReference type="EMBL" id="AGSI01000018">
    <property type="protein sequence ID" value="EIE19596.1"/>
    <property type="molecule type" value="Genomic_DNA"/>
</dbReference>
<dbReference type="InterPro" id="IPR024603">
    <property type="entry name" value="COG_complex_COG2_C"/>
</dbReference>
<comment type="subcellular location">
    <subcellularLocation>
        <location evidence="1">Golgi apparatus membrane</location>
        <topology evidence="1">Peripheral membrane protein</topology>
    </subcellularLocation>
</comment>
<proteinExistence type="inferred from homology"/>
<keyword evidence="6" id="KW-0333">Golgi apparatus</keyword>
<dbReference type="Pfam" id="PF12022">
    <property type="entry name" value="COG2_C"/>
    <property type="match status" value="1"/>
</dbReference>
<evidence type="ECO:0000256" key="5">
    <source>
        <dbReference type="ARBA" id="ARBA00022927"/>
    </source>
</evidence>
<keyword evidence="4" id="KW-0813">Transport</keyword>
<sequence length="752" mass="80371">MAVATRMTSIDSLKAANQHEDSAPHWFNPERFVEPQFDAETYVADLRRYVPLEALSSELEAHLQVLRNRLVEVINEHYGDFVSLSSKLVNVDSAVIRMQKPLTEIKEKLLGVRGEVTAALDALREGLERRQSVASAKALLELMQDTAHVMSKVEKLLAEIQAMEGQSPEKPGPVGRGGLDGRVRMFERLASEVARLNFYAVRGKELAFVEQLEPRMGAAAQRLQQLLSDALAQALREGNSPARAHCLQAFSAVGDAASAEQIVRKVLGGPLVEGCISAVQASKSGAPAAGTSDNYIQVLERLAEAVREQVGPVLADTLSDQAGLHTFNFLANSVLQEADAQMAAAFPGAFSVGVPQKFVGNYRAAQAFLGALEALCRDRRGLTTLRDSDAYASFQGRWKLSVYYGLRFQNIAGGLDAAVSAPALEAASAAADLPNPLSLHLRPTLALHHSLNRQAPSSLDTQCIADDVWLQPLADKFARLALQLLARFAAWLAAGMVARSGTPAAPAADDSDPAQPSPSAGGTWAVGAKADVLCSVRADTDVLLHWVDSDYVDQLTQLMPFLPAEVRGALREGTSAVAAHAAAVVRAVIDELADACAGVLKQLRGITATYRMTTRPAPTKASHYVAGILSGLRSFLDGQAAGRLSPDARAEIAQGVIAGVTQRFANQAGELLENLRKTESSLKRLKKSRAGDAAADGPGALSDADKVNVQLFLDAQEYGTHVKKFGVDPTGLPAYLELWNAVAPPERRDAVQ</sequence>